<keyword evidence="3 6" id="KW-0597">Phosphoprotein</keyword>
<dbReference type="EMBL" id="AGEJ01000021">
    <property type="protein sequence ID" value="EMD16418.1"/>
    <property type="molecule type" value="Genomic_DNA"/>
</dbReference>
<dbReference type="Gene3D" id="3.30.565.10">
    <property type="entry name" value="Histidine kinase-like ATPase, C-terminal domain"/>
    <property type="match status" value="1"/>
</dbReference>
<keyword evidence="7" id="KW-0812">Transmembrane</keyword>
<name>M2NDX2_9FIRM</name>
<keyword evidence="4" id="KW-0808">Transferase</keyword>
<dbReference type="Proteomes" id="UP000011758">
    <property type="component" value="Unassembled WGS sequence"/>
</dbReference>
<feature type="transmembrane region" description="Helical" evidence="7">
    <location>
        <begin position="7"/>
        <end position="30"/>
    </location>
</feature>
<dbReference type="CDD" id="cd00082">
    <property type="entry name" value="HisKA"/>
    <property type="match status" value="1"/>
</dbReference>
<evidence type="ECO:0000259" key="9">
    <source>
        <dbReference type="PROSITE" id="PS50110"/>
    </source>
</evidence>
<feature type="domain" description="Histidine kinase" evidence="8">
    <location>
        <begin position="78"/>
        <end position="297"/>
    </location>
</feature>
<evidence type="ECO:0000313" key="10">
    <source>
        <dbReference type="EMBL" id="EMD16418.1"/>
    </source>
</evidence>
<accession>M2NDX2</accession>
<protein>
    <recommendedName>
        <fullName evidence="2">histidine kinase</fullName>
        <ecNumber evidence="2">2.7.13.3</ecNumber>
    </recommendedName>
</protein>
<dbReference type="PRINTS" id="PR00344">
    <property type="entry name" value="BCTRLSENSOR"/>
</dbReference>
<gene>
    <name evidence="10" type="ORF">HMPREF9943_01344</name>
</gene>
<dbReference type="InterPro" id="IPR003661">
    <property type="entry name" value="HisK_dim/P_dom"/>
</dbReference>
<dbReference type="InterPro" id="IPR003594">
    <property type="entry name" value="HATPase_dom"/>
</dbReference>
<dbReference type="InterPro" id="IPR005467">
    <property type="entry name" value="His_kinase_dom"/>
</dbReference>
<dbReference type="Gene3D" id="1.10.287.130">
    <property type="match status" value="1"/>
</dbReference>
<evidence type="ECO:0000256" key="3">
    <source>
        <dbReference type="ARBA" id="ARBA00022553"/>
    </source>
</evidence>
<dbReference type="CDD" id="cd17546">
    <property type="entry name" value="REC_hyHK_CKI1_RcsC-like"/>
    <property type="match status" value="1"/>
</dbReference>
<comment type="catalytic activity">
    <reaction evidence="1">
        <text>ATP + protein L-histidine = ADP + protein N-phospho-L-histidine.</text>
        <dbReference type="EC" id="2.7.13.3"/>
    </reaction>
</comment>
<dbReference type="Gene3D" id="3.40.50.2300">
    <property type="match status" value="1"/>
</dbReference>
<dbReference type="GO" id="GO:0000155">
    <property type="term" value="F:phosphorelay sensor kinase activity"/>
    <property type="evidence" value="ECO:0007669"/>
    <property type="project" value="InterPro"/>
</dbReference>
<organism evidence="10 11">
    <name type="scientific">Eggerthia catenaformis OT 569 = DSM 20559</name>
    <dbReference type="NCBI Taxonomy" id="999415"/>
    <lineage>
        <taxon>Bacteria</taxon>
        <taxon>Bacillati</taxon>
        <taxon>Bacillota</taxon>
        <taxon>Erysipelotrichia</taxon>
        <taxon>Erysipelotrichales</taxon>
        <taxon>Coprobacillaceae</taxon>
        <taxon>Eggerthia</taxon>
    </lineage>
</organism>
<sequence length="440" mass="49944">MKKLLKIQFMIISLFIIGLFILLLYLLNIYHADRNMYLLTILLFFLFIGLISFMHYLLYQKINETKEESHYKKTVLSQGSRDIRTLMNNILNYSSPIMSQDYNPKELKEALAKINSSSEILMNLIDDLMAVFNIGNRTLSLSESVETIHDCISWATDIIEPRMKEHHQKLDLKYRNIDKFRYILVNKARLQQVLTNILNYASRYSKDGGLIKMRVSGEEKSNGIGVVISIKDNGNGISEEELSSLYNKDYHKPSDTAHFELGLAMLGTIVDEMNGKIECHSKPGEGTEFILSFYWVYSDRSNVPDTSFDFSVLKGKNILLVEDDLMNAEIIEAILSKKGITMDLASDGKQAVSIFTHAMPHTYDAILMDLRMPVMDGFEATRSIREATHPEASIIPIIAMTADVFDASSTTTKEAGMNGHIVKPINPDDLYIVLTNTIHI</sequence>
<keyword evidence="7" id="KW-0472">Membrane</keyword>
<feature type="modified residue" description="4-aspartylphosphate" evidence="6">
    <location>
        <position position="369"/>
    </location>
</feature>
<dbReference type="PROSITE" id="PS50109">
    <property type="entry name" value="HIS_KIN"/>
    <property type="match status" value="1"/>
</dbReference>
<dbReference type="PANTHER" id="PTHR43719">
    <property type="entry name" value="TWO-COMPONENT HISTIDINE KINASE"/>
    <property type="match status" value="1"/>
</dbReference>
<dbReference type="InterPro" id="IPR050956">
    <property type="entry name" value="2C_system_His_kinase"/>
</dbReference>
<evidence type="ECO:0000256" key="6">
    <source>
        <dbReference type="PROSITE-ProRule" id="PRU00169"/>
    </source>
</evidence>
<dbReference type="Pfam" id="PF00072">
    <property type="entry name" value="Response_reg"/>
    <property type="match status" value="1"/>
</dbReference>
<proteinExistence type="predicted"/>
<dbReference type="BioCyc" id="ECAT999415-HMP:GTTI-1379-MONOMER"/>
<keyword evidence="4" id="KW-0418">Kinase</keyword>
<comment type="caution">
    <text evidence="10">The sequence shown here is derived from an EMBL/GenBank/DDBJ whole genome shotgun (WGS) entry which is preliminary data.</text>
</comment>
<evidence type="ECO:0000313" key="11">
    <source>
        <dbReference type="Proteomes" id="UP000011758"/>
    </source>
</evidence>
<dbReference type="PROSITE" id="PS50110">
    <property type="entry name" value="RESPONSE_REGULATORY"/>
    <property type="match status" value="1"/>
</dbReference>
<keyword evidence="7" id="KW-1133">Transmembrane helix</keyword>
<dbReference type="SMART" id="SM00387">
    <property type="entry name" value="HATPase_c"/>
    <property type="match status" value="1"/>
</dbReference>
<dbReference type="SUPFAM" id="SSF47384">
    <property type="entry name" value="Homodimeric domain of signal transducing histidine kinase"/>
    <property type="match status" value="1"/>
</dbReference>
<dbReference type="InterPro" id="IPR036890">
    <property type="entry name" value="HATPase_C_sf"/>
</dbReference>
<dbReference type="STRING" id="999415.HMPREF9943_01344"/>
<evidence type="ECO:0000256" key="5">
    <source>
        <dbReference type="ARBA" id="ARBA00023012"/>
    </source>
</evidence>
<feature type="transmembrane region" description="Helical" evidence="7">
    <location>
        <begin position="36"/>
        <end position="59"/>
    </location>
</feature>
<evidence type="ECO:0000256" key="7">
    <source>
        <dbReference type="SAM" id="Phobius"/>
    </source>
</evidence>
<dbReference type="SMART" id="SM00448">
    <property type="entry name" value="REC"/>
    <property type="match status" value="1"/>
</dbReference>
<evidence type="ECO:0000256" key="2">
    <source>
        <dbReference type="ARBA" id="ARBA00012438"/>
    </source>
</evidence>
<dbReference type="InterPro" id="IPR004358">
    <property type="entry name" value="Sig_transdc_His_kin-like_C"/>
</dbReference>
<evidence type="ECO:0000259" key="8">
    <source>
        <dbReference type="PROSITE" id="PS50109"/>
    </source>
</evidence>
<dbReference type="AlphaFoldDB" id="M2NDX2"/>
<dbReference type="SUPFAM" id="SSF55874">
    <property type="entry name" value="ATPase domain of HSP90 chaperone/DNA topoisomerase II/histidine kinase"/>
    <property type="match status" value="1"/>
</dbReference>
<evidence type="ECO:0000256" key="4">
    <source>
        <dbReference type="ARBA" id="ARBA00022777"/>
    </source>
</evidence>
<feature type="domain" description="Response regulatory" evidence="9">
    <location>
        <begin position="317"/>
        <end position="438"/>
    </location>
</feature>
<reference evidence="10 11" key="1">
    <citation type="submission" date="2013-02" db="EMBL/GenBank/DDBJ databases">
        <title>The Genome Sequence of Lactobacillus catenaformis F0143.</title>
        <authorList>
            <consortium name="The Broad Institute Genome Sequencing Platform"/>
            <person name="Earl A."/>
            <person name="Ward D."/>
            <person name="Feldgarden M."/>
            <person name="Gevers D."/>
            <person name="Izard J."/>
            <person name="Blanton J.M."/>
            <person name="Mathney J."/>
            <person name="Dewhirst F.E."/>
            <person name="Young S.K."/>
            <person name="Zeng Q."/>
            <person name="Gargeya S."/>
            <person name="Fitzgerald M."/>
            <person name="Haas B."/>
            <person name="Abouelleil A."/>
            <person name="Alvarado L."/>
            <person name="Arachchi H.M."/>
            <person name="Berlin A."/>
            <person name="Chapman S.B."/>
            <person name="Gearin G."/>
            <person name="Goldberg J."/>
            <person name="Griggs A."/>
            <person name="Gujja S."/>
            <person name="Hansen M."/>
            <person name="Heiman D."/>
            <person name="Howarth C."/>
            <person name="Larimer J."/>
            <person name="Lui A."/>
            <person name="MacDonald P.J.P."/>
            <person name="McCowen C."/>
            <person name="Montmayeur A."/>
            <person name="Murphy C."/>
            <person name="Neiman D."/>
            <person name="Pearson M."/>
            <person name="Priest M."/>
            <person name="Roberts A."/>
            <person name="Saif S."/>
            <person name="Shea T."/>
            <person name="Sisk P."/>
            <person name="Stolte C."/>
            <person name="Sykes S."/>
            <person name="Wortman J."/>
            <person name="Nusbaum C."/>
            <person name="Birren B."/>
        </authorList>
    </citation>
    <scope>NUCLEOTIDE SEQUENCE [LARGE SCALE GENOMIC DNA]</scope>
    <source>
        <strain evidence="10 11">OT 569</strain>
    </source>
</reference>
<dbReference type="EC" id="2.7.13.3" evidence="2"/>
<dbReference type="SUPFAM" id="SSF52172">
    <property type="entry name" value="CheY-like"/>
    <property type="match status" value="1"/>
</dbReference>
<keyword evidence="11" id="KW-1185">Reference proteome</keyword>
<dbReference type="Pfam" id="PF02518">
    <property type="entry name" value="HATPase_c"/>
    <property type="match status" value="1"/>
</dbReference>
<dbReference type="eggNOG" id="COG0642">
    <property type="taxonomic scope" value="Bacteria"/>
</dbReference>
<dbReference type="PANTHER" id="PTHR43719:SF28">
    <property type="entry name" value="PEROXIDE STRESS-ACTIVATED HISTIDINE KINASE MAK1-RELATED"/>
    <property type="match status" value="1"/>
</dbReference>
<dbReference type="InterPro" id="IPR001789">
    <property type="entry name" value="Sig_transdc_resp-reg_receiver"/>
</dbReference>
<evidence type="ECO:0000256" key="1">
    <source>
        <dbReference type="ARBA" id="ARBA00000085"/>
    </source>
</evidence>
<dbReference type="InterPro" id="IPR036097">
    <property type="entry name" value="HisK_dim/P_sf"/>
</dbReference>
<dbReference type="RefSeq" id="WP_004803342.1">
    <property type="nucleotide sequence ID" value="NZ_AUGJ01000013.1"/>
</dbReference>
<dbReference type="InterPro" id="IPR011006">
    <property type="entry name" value="CheY-like_superfamily"/>
</dbReference>
<keyword evidence="5" id="KW-0902">Two-component regulatory system</keyword>